<evidence type="ECO:0000313" key="2">
    <source>
        <dbReference type="Proteomes" id="UP001142078"/>
    </source>
</evidence>
<dbReference type="EMBL" id="JANJZL010000014">
    <property type="protein sequence ID" value="MCR2045287.1"/>
    <property type="molecule type" value="Genomic_DNA"/>
</dbReference>
<name>A0A9X2S7Z4_9FIRM</name>
<dbReference type="Proteomes" id="UP001142078">
    <property type="component" value="Unassembled WGS sequence"/>
</dbReference>
<comment type="caution">
    <text evidence="1">The sequence shown here is derived from an EMBL/GenBank/DDBJ whole genome shotgun (WGS) entry which is preliminary data.</text>
</comment>
<dbReference type="RefSeq" id="WP_042683285.1">
    <property type="nucleotide sequence ID" value="NZ_CABKTM010000074.1"/>
</dbReference>
<gene>
    <name evidence="1" type="ORF">NSA23_14380</name>
</gene>
<sequence>MVNPLARVAMNNIVKKTNLGSHNGLKDRANKLNLKELDVVVNAMKEDKKERKFNSTNDISSEKKVNNLTHKEQDLIIDVIKGETKIKEGKHTVTMLTLDEVVERIKGSR</sequence>
<dbReference type="AlphaFoldDB" id="A0A9X2S7Z4"/>
<accession>A0A9X2S7Z4</accession>
<dbReference type="OrthoDB" id="1708259at2"/>
<reference evidence="1" key="1">
    <citation type="submission" date="2022-07" db="EMBL/GenBank/DDBJ databases">
        <title>Enhanced cultured diversity of the mouse gut microbiota enables custom-made synthetic communities.</title>
        <authorList>
            <person name="Afrizal A."/>
        </authorList>
    </citation>
    <scope>NUCLEOTIDE SEQUENCE</scope>
    <source>
        <strain evidence="1">DSM 29482</strain>
    </source>
</reference>
<organism evidence="1 2">
    <name type="scientific">Anaerosalibacter massiliensis</name>
    <dbReference type="NCBI Taxonomy" id="1347392"/>
    <lineage>
        <taxon>Bacteria</taxon>
        <taxon>Bacillati</taxon>
        <taxon>Bacillota</taxon>
        <taxon>Tissierellia</taxon>
        <taxon>Tissierellales</taxon>
        <taxon>Sporanaerobacteraceae</taxon>
        <taxon>Anaerosalibacter</taxon>
    </lineage>
</organism>
<proteinExistence type="predicted"/>
<protein>
    <submittedName>
        <fullName evidence="1">Uncharacterized protein</fullName>
    </submittedName>
</protein>
<evidence type="ECO:0000313" key="1">
    <source>
        <dbReference type="EMBL" id="MCR2045287.1"/>
    </source>
</evidence>
<keyword evidence="2" id="KW-1185">Reference proteome</keyword>